<feature type="transmembrane region" description="Helical" evidence="1">
    <location>
        <begin position="30"/>
        <end position="49"/>
    </location>
</feature>
<sequence>MLPVLLLFVSVFLYRNNSRTMQKFYLRMTFSYHCRQLYSLVTLMVLILFHYSAHEVMPTEYGIMISTVPMIILFRFKYADKILHILHDKRKVAYCTALATLVFLFTPHLYTLAATTATILVAAGLYPSHHILHHSVNYENGIKLCEHPNTVVEYYY</sequence>
<evidence type="ECO:0000256" key="1">
    <source>
        <dbReference type="SAM" id="Phobius"/>
    </source>
</evidence>
<dbReference type="Proteomes" id="UP000183670">
    <property type="component" value="Unassembled WGS sequence"/>
</dbReference>
<evidence type="ECO:0000313" key="2">
    <source>
        <dbReference type="EMBL" id="SDB76869.1"/>
    </source>
</evidence>
<organism evidence="2 3">
    <name type="scientific">Bacteroides ovatus</name>
    <dbReference type="NCBI Taxonomy" id="28116"/>
    <lineage>
        <taxon>Bacteria</taxon>
        <taxon>Pseudomonadati</taxon>
        <taxon>Bacteroidota</taxon>
        <taxon>Bacteroidia</taxon>
        <taxon>Bacteroidales</taxon>
        <taxon>Bacteroidaceae</taxon>
        <taxon>Bacteroides</taxon>
    </lineage>
</organism>
<dbReference type="EMBL" id="FMYE01000014">
    <property type="protein sequence ID" value="SDB76869.1"/>
    <property type="molecule type" value="Genomic_DNA"/>
</dbReference>
<name>A0A1G6G4S9_BACOV</name>
<feature type="transmembrane region" description="Helical" evidence="1">
    <location>
        <begin position="61"/>
        <end position="78"/>
    </location>
</feature>
<gene>
    <name evidence="2" type="ORF">SAMN05192581_101433</name>
</gene>
<keyword evidence="1" id="KW-0812">Transmembrane</keyword>
<evidence type="ECO:0000313" key="3">
    <source>
        <dbReference type="Proteomes" id="UP000183670"/>
    </source>
</evidence>
<keyword evidence="1" id="KW-1133">Transmembrane helix</keyword>
<reference evidence="2 3" key="1">
    <citation type="submission" date="2016-10" db="EMBL/GenBank/DDBJ databases">
        <authorList>
            <person name="de Groot N.N."/>
        </authorList>
    </citation>
    <scope>NUCLEOTIDE SEQUENCE [LARGE SCALE GENOMIC DNA]</scope>
    <source>
        <strain evidence="2 3">NLAE-zl-C500</strain>
    </source>
</reference>
<feature type="transmembrane region" description="Helical" evidence="1">
    <location>
        <begin position="98"/>
        <end position="126"/>
    </location>
</feature>
<dbReference type="AlphaFoldDB" id="A0A1G6G4S9"/>
<keyword evidence="1" id="KW-0472">Membrane</keyword>
<protein>
    <submittedName>
        <fullName evidence="2">Uncharacterized protein</fullName>
    </submittedName>
</protein>
<proteinExistence type="predicted"/>
<accession>A0A1G6G4S9</accession>